<proteinExistence type="predicted"/>
<evidence type="ECO:0000313" key="3">
    <source>
        <dbReference type="Proteomes" id="UP000199438"/>
    </source>
</evidence>
<evidence type="ECO:0000256" key="1">
    <source>
        <dbReference type="SAM" id="SignalP"/>
    </source>
</evidence>
<gene>
    <name evidence="2" type="ORF">SAMN04487907_1011129</name>
</gene>
<accession>A0A1I1F0Y7</accession>
<dbReference type="OrthoDB" id="1431794at2"/>
<evidence type="ECO:0000313" key="2">
    <source>
        <dbReference type="EMBL" id="SFB90840.1"/>
    </source>
</evidence>
<dbReference type="AlphaFoldDB" id="A0A1I1F0Y7"/>
<reference evidence="3" key="1">
    <citation type="submission" date="2016-10" db="EMBL/GenBank/DDBJ databases">
        <authorList>
            <person name="Varghese N."/>
            <person name="Submissions S."/>
        </authorList>
    </citation>
    <scope>NUCLEOTIDE SEQUENCE [LARGE SCALE GENOMIC DNA]</scope>
    <source>
        <strain evidence="3">DSM 24499</strain>
    </source>
</reference>
<dbReference type="Proteomes" id="UP000199438">
    <property type="component" value="Unassembled WGS sequence"/>
</dbReference>
<dbReference type="EMBL" id="FOKV01000001">
    <property type="protein sequence ID" value="SFB90840.1"/>
    <property type="molecule type" value="Genomic_DNA"/>
</dbReference>
<organism evidence="2 3">
    <name type="scientific">Zunongwangia mangrovi</name>
    <dbReference type="NCBI Taxonomy" id="1334022"/>
    <lineage>
        <taxon>Bacteria</taxon>
        <taxon>Pseudomonadati</taxon>
        <taxon>Bacteroidota</taxon>
        <taxon>Flavobacteriia</taxon>
        <taxon>Flavobacteriales</taxon>
        <taxon>Flavobacteriaceae</taxon>
        <taxon>Zunongwangia</taxon>
    </lineage>
</organism>
<feature type="signal peptide" evidence="1">
    <location>
        <begin position="1"/>
        <end position="24"/>
    </location>
</feature>
<dbReference type="STRING" id="1334022.SAMN04487907_1011129"/>
<feature type="chain" id="PRO_5011686825" evidence="1">
    <location>
        <begin position="25"/>
        <end position="201"/>
    </location>
</feature>
<keyword evidence="1" id="KW-0732">Signal</keyword>
<dbReference type="RefSeq" id="WP_092540353.1">
    <property type="nucleotide sequence ID" value="NZ_FOKV01000001.1"/>
</dbReference>
<keyword evidence="3" id="KW-1185">Reference proteome</keyword>
<sequence>MKKLLFLFSAILLSFAFIPMQDYAETSENTGLKRFIPQGKIIFSEIETVEKSKRNTELEKSLQFEDKPDGSILNFLSEKARIKENTSSGENEYSKIIRTNSHLSYDIKKTAESIEFRSTEDTYPNFSLNSEENSIVLGEKTYSFSTKMNIEHSENAFNSAWTGFVYKNGKSNIVLAKLDNNRFGILIQLPNKTSQVFIENQ</sequence>
<protein>
    <submittedName>
        <fullName evidence="2">Uncharacterized protein</fullName>
    </submittedName>
</protein>
<name>A0A1I1F0Y7_9FLAO</name>